<name>A0A1W1UUC4_9DEIO</name>
<gene>
    <name evidence="1" type="ORF">SAMN00790413_05221</name>
</gene>
<keyword evidence="2" id="KW-1185">Reference proteome</keyword>
<protein>
    <submittedName>
        <fullName evidence="1">Uncharacterized protein</fullName>
    </submittedName>
</protein>
<evidence type="ECO:0000313" key="1">
    <source>
        <dbReference type="EMBL" id="SMB84636.1"/>
    </source>
</evidence>
<dbReference type="EMBL" id="FWWU01000007">
    <property type="protein sequence ID" value="SMB84636.1"/>
    <property type="molecule type" value="Genomic_DNA"/>
</dbReference>
<reference evidence="1 2" key="1">
    <citation type="submission" date="2017-04" db="EMBL/GenBank/DDBJ databases">
        <authorList>
            <person name="Afonso C.L."/>
            <person name="Miller P.J."/>
            <person name="Scott M.A."/>
            <person name="Spackman E."/>
            <person name="Goraichik I."/>
            <person name="Dimitrov K.M."/>
            <person name="Suarez D.L."/>
            <person name="Swayne D.E."/>
        </authorList>
    </citation>
    <scope>NUCLEOTIDE SEQUENCE [LARGE SCALE GENOMIC DNA]</scope>
    <source>
        <strain evidence="1 2">KR-140</strain>
    </source>
</reference>
<organism evidence="1 2">
    <name type="scientific">Deinococcus hopiensis KR-140</name>
    <dbReference type="NCBI Taxonomy" id="695939"/>
    <lineage>
        <taxon>Bacteria</taxon>
        <taxon>Thermotogati</taxon>
        <taxon>Deinococcota</taxon>
        <taxon>Deinococci</taxon>
        <taxon>Deinococcales</taxon>
        <taxon>Deinococcaceae</taxon>
        <taxon>Deinococcus</taxon>
    </lineage>
</organism>
<dbReference type="AlphaFoldDB" id="A0A1W1UUC4"/>
<dbReference type="Proteomes" id="UP000192582">
    <property type="component" value="Unassembled WGS sequence"/>
</dbReference>
<sequence>MQWTYSGGHSISNLEELRALIEQYDAWGLSLPEFQQRAGYHSDGDAEYSITFSWGNRNTSLEESWELIQYIHKYYQSK</sequence>
<accession>A0A1W1UUC4</accession>
<evidence type="ECO:0000313" key="2">
    <source>
        <dbReference type="Proteomes" id="UP000192582"/>
    </source>
</evidence>
<proteinExistence type="predicted"/>